<evidence type="ECO:0000313" key="3">
    <source>
        <dbReference type="EMBL" id="PRD69060.1"/>
    </source>
</evidence>
<feature type="region of interest" description="Disordered" evidence="2">
    <location>
        <begin position="260"/>
        <end position="285"/>
    </location>
</feature>
<accession>A0A2S9KF29</accession>
<dbReference type="Pfam" id="PF10087">
    <property type="entry name" value="DUF2325"/>
    <property type="match status" value="1"/>
</dbReference>
<protein>
    <submittedName>
        <fullName evidence="3">DUF2325 domain-containing protein</fullName>
    </submittedName>
</protein>
<evidence type="ECO:0000256" key="1">
    <source>
        <dbReference type="ARBA" id="ARBA00007189"/>
    </source>
</evidence>
<name>A0A2S9KF29_9BURK</name>
<evidence type="ECO:0000313" key="4">
    <source>
        <dbReference type="Proteomes" id="UP000238326"/>
    </source>
</evidence>
<dbReference type="AlphaFoldDB" id="A0A2S9KF29"/>
<keyword evidence="4" id="KW-1185">Reference proteome</keyword>
<comment type="similarity">
    <text evidence="1">Belongs to the UPF0751 family.</text>
</comment>
<comment type="caution">
    <text evidence="3">The sequence shown here is derived from an EMBL/GenBank/DDBJ whole genome shotgun (WGS) entry which is preliminary data.</text>
</comment>
<proteinExistence type="inferred from homology"/>
<dbReference type="EMBL" id="PVLR01000019">
    <property type="protein sequence ID" value="PRD69060.1"/>
    <property type="molecule type" value="Genomic_DNA"/>
</dbReference>
<reference evidence="3 4" key="1">
    <citation type="submission" date="2018-03" db="EMBL/GenBank/DDBJ databases">
        <title>Comparative genomics illustrates the genes involved in a hyperalkaliphilic mechanisms of Serpentinomonas isolated from highly-alkaline calcium-rich serpentinized springs.</title>
        <authorList>
            <person name="Suzuki S."/>
            <person name="Ishii S."/>
            <person name="Walworth N."/>
            <person name="Bird L."/>
            <person name="Kuenen J.G."/>
            <person name="Nealson K.H."/>
        </authorList>
    </citation>
    <scope>NUCLEOTIDE SEQUENCE [LARGE SCALE GENOMIC DNA]</scope>
    <source>
        <strain evidence="3 4">83</strain>
    </source>
</reference>
<feature type="compositionally biased region" description="Low complexity" evidence="2">
    <location>
        <begin position="260"/>
        <end position="269"/>
    </location>
</feature>
<organism evidence="3 4">
    <name type="scientific">Malikia spinosa</name>
    <dbReference type="NCBI Taxonomy" id="86180"/>
    <lineage>
        <taxon>Bacteria</taxon>
        <taxon>Pseudomonadati</taxon>
        <taxon>Pseudomonadota</taxon>
        <taxon>Betaproteobacteria</taxon>
        <taxon>Burkholderiales</taxon>
        <taxon>Comamonadaceae</taxon>
        <taxon>Malikia</taxon>
    </lineage>
</organism>
<gene>
    <name evidence="3" type="ORF">C6P61_07705</name>
</gene>
<sequence length="396" mass="43806">MCDQCISTVAASAGSRRRRLWDLPHQCHCPLVGVCFPLSTLRQLVNKALGGKAMADDYEVHVGAVSECLQRNRLSELLQKDLESRYASTVQAFRAAKTTKELAGLWADAVRRGDVAGAFWAALTHPRCDEVLQEVVLRDMHMLQHQAGAAIRVDIGKFNLLLREHGVLARELGKAQQRCTQLLAEKSAEIEQLNSQLVQQRAATIGKETRIAFLLQDLQQLRASLPDYENTSRLRKQLEQLAHRQAELETQNAQLRQQLGQAQRALSLRGPEDAPALASEPQQDPIKEAPITLHLGKKTVLCVGGRNGNLAHYREVIERAGGQFAHHDGGLENHQGALDAVLGAADLVICQTGCISHNAYWRVKDFCKRHGKQCVFVENPSTSSLSRSLQQIAQVP</sequence>
<dbReference type="InterPro" id="IPR016772">
    <property type="entry name" value="UCP020408"/>
</dbReference>
<dbReference type="OrthoDB" id="5296275at2"/>
<dbReference type="Proteomes" id="UP000238326">
    <property type="component" value="Unassembled WGS sequence"/>
</dbReference>
<evidence type="ECO:0000256" key="2">
    <source>
        <dbReference type="SAM" id="MobiDB-lite"/>
    </source>
</evidence>